<gene>
    <name evidence="2" type="ORF">HCJ96_06055</name>
</gene>
<keyword evidence="3" id="KW-1185">Reference proteome</keyword>
<evidence type="ECO:0008006" key="4">
    <source>
        <dbReference type="Google" id="ProtNLM"/>
    </source>
</evidence>
<accession>A0ABX1R0H3</accession>
<sequence length="213" mass="23578">MKNKLIKGVVVSFALSICTLANAGFIYDVNIEIGSERMTGTVETDGTLGFLTASNFIDVSLILNGAENLVFDYFDTIDSLFTAHVDRLTFDFINDVNGSTIIWFSGNSIDYLCFNDSEGLCDATPSHVTLGYPITSRLGGVDEVWATRTVEQVLEPSSLVIFALSLLTLVTRQMGKKFTVTVRRQTPRLFFQKTGEIVAATFHLSGWKKYQTE</sequence>
<organism evidence="2 3">
    <name type="scientific">Alteromonas ponticola</name>
    <dbReference type="NCBI Taxonomy" id="2720613"/>
    <lineage>
        <taxon>Bacteria</taxon>
        <taxon>Pseudomonadati</taxon>
        <taxon>Pseudomonadota</taxon>
        <taxon>Gammaproteobacteria</taxon>
        <taxon>Alteromonadales</taxon>
        <taxon>Alteromonadaceae</taxon>
        <taxon>Alteromonas/Salinimonas group</taxon>
        <taxon>Alteromonas</taxon>
    </lineage>
</organism>
<dbReference type="EMBL" id="JAATNW010000003">
    <property type="protein sequence ID" value="NMH59574.1"/>
    <property type="molecule type" value="Genomic_DNA"/>
</dbReference>
<feature type="chain" id="PRO_5045657607" description="PEP-CTERM sorting domain-containing protein" evidence="1">
    <location>
        <begin position="24"/>
        <end position="213"/>
    </location>
</feature>
<dbReference type="Proteomes" id="UP000709336">
    <property type="component" value="Unassembled WGS sequence"/>
</dbReference>
<keyword evidence="1" id="KW-0732">Signal</keyword>
<evidence type="ECO:0000313" key="2">
    <source>
        <dbReference type="EMBL" id="NMH59574.1"/>
    </source>
</evidence>
<reference evidence="2 3" key="1">
    <citation type="submission" date="2020-03" db="EMBL/GenBank/DDBJ databases">
        <title>Alteromonas ponticola sp. nov., isolated from seawater.</title>
        <authorList>
            <person name="Yoon J.-H."/>
            <person name="Kim Y.-O."/>
        </authorList>
    </citation>
    <scope>NUCLEOTIDE SEQUENCE [LARGE SCALE GENOMIC DNA]</scope>
    <source>
        <strain evidence="2 3">MYP5</strain>
    </source>
</reference>
<feature type="signal peptide" evidence="1">
    <location>
        <begin position="1"/>
        <end position="23"/>
    </location>
</feature>
<comment type="caution">
    <text evidence="2">The sequence shown here is derived from an EMBL/GenBank/DDBJ whole genome shotgun (WGS) entry which is preliminary data.</text>
</comment>
<evidence type="ECO:0000256" key="1">
    <source>
        <dbReference type="SAM" id="SignalP"/>
    </source>
</evidence>
<evidence type="ECO:0000313" key="3">
    <source>
        <dbReference type="Proteomes" id="UP000709336"/>
    </source>
</evidence>
<proteinExistence type="predicted"/>
<protein>
    <recommendedName>
        <fullName evidence="4">PEP-CTERM sorting domain-containing protein</fullName>
    </recommendedName>
</protein>
<name>A0ABX1R0H3_9ALTE</name>
<dbReference type="RefSeq" id="WP_169210140.1">
    <property type="nucleotide sequence ID" value="NZ_JAATNW010000003.1"/>
</dbReference>